<dbReference type="PROSITE" id="PS50878">
    <property type="entry name" value="RT_POL"/>
    <property type="match status" value="1"/>
</dbReference>
<dbReference type="InterPro" id="IPR000477">
    <property type="entry name" value="RT_dom"/>
</dbReference>
<protein>
    <recommendedName>
        <fullName evidence="1">Reverse transcriptase domain-containing protein</fullName>
    </recommendedName>
</protein>
<gene>
    <name evidence="2" type="ORF">M5K25_026651</name>
</gene>
<sequence>MRLAMDDAIQGVMDSNWKDTLIVLIPKKDYPMDPSNYRTISLCKTIYKLVEKILLNRMVSIIPKLISPNQAAFIKGHSLSDHILIAQEIFHKFRYSKASKGLVSFKVDVEKAYDSMDWRTLEQILKYFGFPSHLSTMVIDCIENPRYFIFINGNSSDWIKASNGFRQGCPLSPFLFVLCSQLLSNALFQEEEEIGVKVHPKAPRISHLIYVDDILTLSEANLKLVIGWDRRLICKNPQSYLVKR</sequence>
<accession>A0ABD0TY25</accession>
<dbReference type="SUPFAM" id="SSF56672">
    <property type="entry name" value="DNA/RNA polymerases"/>
    <property type="match status" value="1"/>
</dbReference>
<dbReference type="AlphaFoldDB" id="A0ABD0TY25"/>
<keyword evidence="3" id="KW-1185">Reference proteome</keyword>
<dbReference type="EMBL" id="JANQDX010000019">
    <property type="protein sequence ID" value="KAL0904527.1"/>
    <property type="molecule type" value="Genomic_DNA"/>
</dbReference>
<dbReference type="Proteomes" id="UP001552299">
    <property type="component" value="Unassembled WGS sequence"/>
</dbReference>
<evidence type="ECO:0000259" key="1">
    <source>
        <dbReference type="PROSITE" id="PS50878"/>
    </source>
</evidence>
<evidence type="ECO:0000313" key="3">
    <source>
        <dbReference type="Proteomes" id="UP001552299"/>
    </source>
</evidence>
<proteinExistence type="predicted"/>
<feature type="domain" description="Reverse transcriptase" evidence="1">
    <location>
        <begin position="6"/>
        <end position="244"/>
    </location>
</feature>
<dbReference type="PANTHER" id="PTHR19446">
    <property type="entry name" value="REVERSE TRANSCRIPTASES"/>
    <property type="match status" value="1"/>
</dbReference>
<dbReference type="Pfam" id="PF00078">
    <property type="entry name" value="RVT_1"/>
    <property type="match status" value="1"/>
</dbReference>
<organism evidence="2 3">
    <name type="scientific">Dendrobium thyrsiflorum</name>
    <name type="common">Pinecone-like raceme dendrobium</name>
    <name type="synonym">Orchid</name>
    <dbReference type="NCBI Taxonomy" id="117978"/>
    <lineage>
        <taxon>Eukaryota</taxon>
        <taxon>Viridiplantae</taxon>
        <taxon>Streptophyta</taxon>
        <taxon>Embryophyta</taxon>
        <taxon>Tracheophyta</taxon>
        <taxon>Spermatophyta</taxon>
        <taxon>Magnoliopsida</taxon>
        <taxon>Liliopsida</taxon>
        <taxon>Asparagales</taxon>
        <taxon>Orchidaceae</taxon>
        <taxon>Epidendroideae</taxon>
        <taxon>Malaxideae</taxon>
        <taxon>Dendrobiinae</taxon>
        <taxon>Dendrobium</taxon>
    </lineage>
</organism>
<dbReference type="CDD" id="cd01650">
    <property type="entry name" value="RT_nLTR_like"/>
    <property type="match status" value="1"/>
</dbReference>
<evidence type="ECO:0000313" key="2">
    <source>
        <dbReference type="EMBL" id="KAL0904527.1"/>
    </source>
</evidence>
<name>A0ABD0TY25_DENTH</name>
<comment type="caution">
    <text evidence="2">The sequence shown here is derived from an EMBL/GenBank/DDBJ whole genome shotgun (WGS) entry which is preliminary data.</text>
</comment>
<reference evidence="2 3" key="1">
    <citation type="journal article" date="2024" name="Plant Biotechnol. J.">
        <title>Dendrobium thyrsiflorum genome and its molecular insights into genes involved in important horticultural traits.</title>
        <authorList>
            <person name="Chen B."/>
            <person name="Wang J.Y."/>
            <person name="Zheng P.J."/>
            <person name="Li K.L."/>
            <person name="Liang Y.M."/>
            <person name="Chen X.F."/>
            <person name="Zhang C."/>
            <person name="Zhao X."/>
            <person name="He X."/>
            <person name="Zhang G.Q."/>
            <person name="Liu Z.J."/>
            <person name="Xu Q."/>
        </authorList>
    </citation>
    <scope>NUCLEOTIDE SEQUENCE [LARGE SCALE GENOMIC DNA]</scope>
    <source>
        <strain evidence="2">GZMU011</strain>
    </source>
</reference>
<dbReference type="InterPro" id="IPR043502">
    <property type="entry name" value="DNA/RNA_pol_sf"/>
</dbReference>